<comment type="caution">
    <text evidence="3">The sequence shown here is derived from an EMBL/GenBank/DDBJ whole genome shotgun (WGS) entry which is preliminary data.</text>
</comment>
<dbReference type="Proteomes" id="UP000020529">
    <property type="component" value="Unassembled WGS sequence"/>
</dbReference>
<accession>A0A015SWY1</accession>
<evidence type="ECO:0000313" key="4">
    <source>
        <dbReference type="Proteomes" id="UP000020529"/>
    </source>
</evidence>
<dbReference type="InterPro" id="IPR009015">
    <property type="entry name" value="Fucose_isomerase_N/cen_sf"/>
</dbReference>
<dbReference type="GO" id="GO:0016861">
    <property type="term" value="F:intramolecular oxidoreductase activity, interconverting aldoses and ketoses"/>
    <property type="evidence" value="ECO:0007669"/>
    <property type="project" value="InterPro"/>
</dbReference>
<evidence type="ECO:0000313" key="3">
    <source>
        <dbReference type="EMBL" id="EXY74777.1"/>
    </source>
</evidence>
<gene>
    <name evidence="3" type="ORF">M124_1357</name>
</gene>
<reference evidence="3 4" key="1">
    <citation type="submission" date="2014-02" db="EMBL/GenBank/DDBJ databases">
        <authorList>
            <person name="Sears C."/>
            <person name="Carroll K."/>
            <person name="Sack B.R."/>
            <person name="Qadri F."/>
            <person name="Myers L.L."/>
            <person name="Chung G.-T."/>
            <person name="Escheverria P."/>
            <person name="Fraser C.M."/>
            <person name="Sadzewicz L."/>
            <person name="Shefchek K.A."/>
            <person name="Tallon L."/>
            <person name="Das S.P."/>
            <person name="Daugherty S."/>
            <person name="Mongodin E.F."/>
        </authorList>
    </citation>
    <scope>NUCLEOTIDE SEQUENCE [LARGE SCALE GENOMIC DNA]</scope>
    <source>
        <strain evidence="4">3988T(B)14</strain>
    </source>
</reference>
<dbReference type="PATRIC" id="fig|1339315.3.peg.2136"/>
<dbReference type="SUPFAM" id="SSF53743">
    <property type="entry name" value="FucI/AraA N-terminal and middle domains"/>
    <property type="match status" value="1"/>
</dbReference>
<evidence type="ECO:0000256" key="2">
    <source>
        <dbReference type="ARBA" id="ARBA00023277"/>
    </source>
</evidence>
<sequence length="411" mass="45951">MTINLITFASILHKQVTIRSSHEAVLSELEKYFTVKFVDYRDIHQLTKDDFSIIFIATGGVERLVMQCFESLPRPAIILADGMQNSLAAALEISSWLRGRGMKSEILHGDFMSIVQRIQVLYTNFKAQRSLVGLRIGVIGTPSSWLIASNVDYLLAKRRWGIEYLDIPLERIYDVYDRIKDNEVGASCAAVASQALACREGTPEDMIKAMRLYRAIKRICKEEKLSAVTVSCFKLIERTGTTGCLALAMLNDEGIIAGCEGDLQSVFTLLVAKALTGKVGFMANPSMINARNNEIILAHCTIGMKQTERYIIRNHFETESGIGIQGLLPEGDVTIVKCGGECLDEYYLSTGTLTENTNYINMCRTQVRVKMNTPADYFLKNPLGNHHILLQGNYENSLNEFLMANSCKRTE</sequence>
<dbReference type="GeneID" id="60369827"/>
<keyword evidence="1 3" id="KW-0413">Isomerase</keyword>
<dbReference type="PANTHER" id="PTHR36120">
    <property type="entry name" value="FUCOSE ISOMERASE"/>
    <property type="match status" value="1"/>
</dbReference>
<keyword evidence="2" id="KW-0119">Carbohydrate metabolism</keyword>
<protein>
    <submittedName>
        <fullName evidence="3">L-fucose isomerase, C-terminal domain protein</fullName>
    </submittedName>
</protein>
<name>A0A015SWY1_BACFG</name>
<dbReference type="EMBL" id="JGCY01000261">
    <property type="protein sequence ID" value="EXY74777.1"/>
    <property type="molecule type" value="Genomic_DNA"/>
</dbReference>
<dbReference type="PANTHER" id="PTHR36120:SF2">
    <property type="entry name" value="FUCOSE ISOMERASE"/>
    <property type="match status" value="1"/>
</dbReference>
<organism evidence="3 4">
    <name type="scientific">Bacteroides fragilis str. 3988T(B)14</name>
    <dbReference type="NCBI Taxonomy" id="1339315"/>
    <lineage>
        <taxon>Bacteria</taxon>
        <taxon>Pseudomonadati</taxon>
        <taxon>Bacteroidota</taxon>
        <taxon>Bacteroidia</taxon>
        <taxon>Bacteroidales</taxon>
        <taxon>Bacteroidaceae</taxon>
        <taxon>Bacteroides</taxon>
    </lineage>
</organism>
<dbReference type="RefSeq" id="WP_005795164.1">
    <property type="nucleotide sequence ID" value="NZ_JGCY01000261.1"/>
</dbReference>
<proteinExistence type="predicted"/>
<evidence type="ECO:0000256" key="1">
    <source>
        <dbReference type="ARBA" id="ARBA00023235"/>
    </source>
</evidence>
<dbReference type="AlphaFoldDB" id="A0A015SWY1"/>
<dbReference type="GO" id="GO:0005737">
    <property type="term" value="C:cytoplasm"/>
    <property type="evidence" value="ECO:0007669"/>
    <property type="project" value="InterPro"/>
</dbReference>
<dbReference type="GO" id="GO:0005996">
    <property type="term" value="P:monosaccharide metabolic process"/>
    <property type="evidence" value="ECO:0007669"/>
    <property type="project" value="InterPro"/>
</dbReference>